<organism evidence="3 4">
    <name type="scientific">Olivibacter ginsenosidimutans</name>
    <dbReference type="NCBI Taxonomy" id="1176537"/>
    <lineage>
        <taxon>Bacteria</taxon>
        <taxon>Pseudomonadati</taxon>
        <taxon>Bacteroidota</taxon>
        <taxon>Sphingobacteriia</taxon>
        <taxon>Sphingobacteriales</taxon>
        <taxon>Sphingobacteriaceae</taxon>
        <taxon>Olivibacter</taxon>
    </lineage>
</organism>
<sequence length="384" mass="43249">MFAYINFPKCFLSFFCYLSISTIAFGQSQKTEQDLLAIMAKYQTVGMSVAVVKNNKIIYTKSLGLKDIAEHTPLANEDIFRIASISKSFTATSLMQLIEAGKFSLDDEFSELIGFKINNPKFPNTKITLRMILSHTSSLSDKNGYFDLDVINPNKNPNWAASYNDYEPGKGYEYCNLNFNLAGTLLEKASGERFDQYVKHHLLDPLGLYGGYCVDSLDNKRFVTLYTYNNEKNIFEPSPEAYAPKSEQISHYIMGYSTPVFSPTGGMKISATDLAKYMMMHMNYGTSNRIKIISKKSAQTMQTKLSDDEGYGLALRQITDLIPGKTLIGHNGDAYGLYSSMFFQPKEKFGIVVITNGCKTSYTNDFNDFLKESIRSLYDNLIAN</sequence>
<evidence type="ECO:0000313" key="4">
    <source>
        <dbReference type="Proteomes" id="UP001501411"/>
    </source>
</evidence>
<dbReference type="PANTHER" id="PTHR46825:SF9">
    <property type="entry name" value="BETA-LACTAMASE-RELATED DOMAIN-CONTAINING PROTEIN"/>
    <property type="match status" value="1"/>
</dbReference>
<reference evidence="4" key="1">
    <citation type="journal article" date="2019" name="Int. J. Syst. Evol. Microbiol.">
        <title>The Global Catalogue of Microorganisms (GCM) 10K type strain sequencing project: providing services to taxonomists for standard genome sequencing and annotation.</title>
        <authorList>
            <consortium name="The Broad Institute Genomics Platform"/>
            <consortium name="The Broad Institute Genome Sequencing Center for Infectious Disease"/>
            <person name="Wu L."/>
            <person name="Ma J."/>
        </authorList>
    </citation>
    <scope>NUCLEOTIDE SEQUENCE [LARGE SCALE GENOMIC DNA]</scope>
    <source>
        <strain evidence="4">JCM 18200</strain>
    </source>
</reference>
<dbReference type="InterPro" id="IPR012338">
    <property type="entry name" value="Beta-lactam/transpept-like"/>
</dbReference>
<dbReference type="Proteomes" id="UP001501411">
    <property type="component" value="Unassembled WGS sequence"/>
</dbReference>
<dbReference type="RefSeq" id="WP_345231093.1">
    <property type="nucleotide sequence ID" value="NZ_BAABIQ010000008.1"/>
</dbReference>
<name>A0ABP9B1A1_9SPHI</name>
<dbReference type="InterPro" id="IPR001466">
    <property type="entry name" value="Beta-lactam-related"/>
</dbReference>
<dbReference type="EMBL" id="BAABIQ010000008">
    <property type="protein sequence ID" value="GAA4787555.1"/>
    <property type="molecule type" value="Genomic_DNA"/>
</dbReference>
<accession>A0ABP9B1A1</accession>
<protein>
    <recommendedName>
        <fullName evidence="2">Beta-lactamase-related domain-containing protein</fullName>
    </recommendedName>
</protein>
<gene>
    <name evidence="3" type="ORF">GCM10023231_14590</name>
</gene>
<proteinExistence type="predicted"/>
<dbReference type="Gene3D" id="3.40.710.10">
    <property type="entry name" value="DD-peptidase/beta-lactamase superfamily"/>
    <property type="match status" value="1"/>
</dbReference>
<feature type="chain" id="PRO_5046218263" description="Beta-lactamase-related domain-containing protein" evidence="1">
    <location>
        <begin position="27"/>
        <end position="384"/>
    </location>
</feature>
<feature type="signal peptide" evidence="1">
    <location>
        <begin position="1"/>
        <end position="26"/>
    </location>
</feature>
<dbReference type="Pfam" id="PF00144">
    <property type="entry name" value="Beta-lactamase"/>
    <property type="match status" value="1"/>
</dbReference>
<evidence type="ECO:0000259" key="2">
    <source>
        <dbReference type="Pfam" id="PF00144"/>
    </source>
</evidence>
<evidence type="ECO:0000313" key="3">
    <source>
        <dbReference type="EMBL" id="GAA4787555.1"/>
    </source>
</evidence>
<keyword evidence="1" id="KW-0732">Signal</keyword>
<dbReference type="InterPro" id="IPR050491">
    <property type="entry name" value="AmpC-like"/>
</dbReference>
<feature type="domain" description="Beta-lactamase-related" evidence="2">
    <location>
        <begin position="37"/>
        <end position="358"/>
    </location>
</feature>
<dbReference type="PANTHER" id="PTHR46825">
    <property type="entry name" value="D-ALANYL-D-ALANINE-CARBOXYPEPTIDASE/ENDOPEPTIDASE AMPH"/>
    <property type="match status" value="1"/>
</dbReference>
<keyword evidence="4" id="KW-1185">Reference proteome</keyword>
<comment type="caution">
    <text evidence="3">The sequence shown here is derived from an EMBL/GenBank/DDBJ whole genome shotgun (WGS) entry which is preliminary data.</text>
</comment>
<dbReference type="SUPFAM" id="SSF56601">
    <property type="entry name" value="beta-lactamase/transpeptidase-like"/>
    <property type="match status" value="1"/>
</dbReference>
<evidence type="ECO:0000256" key="1">
    <source>
        <dbReference type="SAM" id="SignalP"/>
    </source>
</evidence>